<gene>
    <name evidence="2" type="ORF">EEM47_00540</name>
</gene>
<dbReference type="AlphaFoldDB" id="A0A3K8Y233"/>
<evidence type="ECO:0000256" key="1">
    <source>
        <dbReference type="SAM" id="Phobius"/>
    </source>
</evidence>
<dbReference type="InterPro" id="IPR025140">
    <property type="entry name" value="Holin_2-3"/>
</dbReference>
<dbReference type="Proteomes" id="UP000885364">
    <property type="component" value="Unassembled WGS sequence"/>
</dbReference>
<keyword evidence="1" id="KW-0472">Membrane</keyword>
<organism evidence="2">
    <name type="scientific">Salmonella enterica</name>
    <name type="common">Salmonella choleraesuis</name>
    <dbReference type="NCBI Taxonomy" id="28901"/>
    <lineage>
        <taxon>Bacteria</taxon>
        <taxon>Pseudomonadati</taxon>
        <taxon>Pseudomonadota</taxon>
        <taxon>Gammaproteobacteria</taxon>
        <taxon>Enterobacterales</taxon>
        <taxon>Enterobacteriaceae</taxon>
        <taxon>Salmonella</taxon>
    </lineage>
</organism>
<sequence length="119" mass="13412">MKKFTRLSRLVSATPRPRLWGWLLAAFVLFLVIALVSPQQLPVVVYKLSLISLAAVLGYWLDRSLFPKSRPGQYQRHIPQLMDIDRYPVEVGCHRVFAAVLIRRAIIVAAVCLAVAMGL</sequence>
<feature type="transmembrane region" description="Helical" evidence="1">
    <location>
        <begin position="96"/>
        <end position="117"/>
    </location>
</feature>
<evidence type="ECO:0008006" key="3">
    <source>
        <dbReference type="Google" id="ProtNLM"/>
    </source>
</evidence>
<keyword evidence="1" id="KW-1133">Transmembrane helix</keyword>
<accession>A0A3K8Y233</accession>
<protein>
    <recommendedName>
        <fullName evidence="3">Holin</fullName>
    </recommendedName>
</protein>
<dbReference type="Pfam" id="PF13272">
    <property type="entry name" value="Holin_2-3"/>
    <property type="match status" value="1"/>
</dbReference>
<reference evidence="2" key="1">
    <citation type="submission" date="2018-11" db="EMBL/GenBank/DDBJ databases">
        <authorList>
            <consortium name="PulseNet: The National Subtyping Network for Foodborne Disease Surveillance"/>
            <person name="Tarr C.L."/>
            <person name="Trees E."/>
            <person name="Katz L.S."/>
            <person name="Carleton-Romer H.A."/>
            <person name="Stroika S."/>
            <person name="Kucerova Z."/>
            <person name="Roache K.F."/>
            <person name="Sabol A.L."/>
            <person name="Besser J."/>
            <person name="Gerner-Smidt P."/>
        </authorList>
    </citation>
    <scope>NUCLEOTIDE SEQUENCE [LARGE SCALE GENOMIC DNA]</scope>
    <source>
        <strain evidence="2">PNUSAS059688</strain>
    </source>
</reference>
<keyword evidence="1" id="KW-0812">Transmembrane</keyword>
<name>A0A3K8Y233_SALER</name>
<feature type="transmembrane region" description="Helical" evidence="1">
    <location>
        <begin position="20"/>
        <end position="37"/>
    </location>
</feature>
<feature type="transmembrane region" description="Helical" evidence="1">
    <location>
        <begin position="43"/>
        <end position="61"/>
    </location>
</feature>
<dbReference type="EMBL" id="ROVY01000001">
    <property type="protein sequence ID" value="MHI20404.1"/>
    <property type="molecule type" value="Genomic_DNA"/>
</dbReference>
<proteinExistence type="predicted"/>
<comment type="caution">
    <text evidence="2">The sequence shown here is derived from an EMBL/GenBank/DDBJ whole genome shotgun (WGS) entry which is preliminary data.</text>
</comment>
<evidence type="ECO:0000313" key="2">
    <source>
        <dbReference type="EMBL" id="MHI20404.1"/>
    </source>
</evidence>